<reference evidence="2" key="1">
    <citation type="submission" date="2011-07" db="EMBL/GenBank/DDBJ databases">
        <authorList>
            <consortium name="Caenorhabditis brenneri Sequencing and Analysis Consortium"/>
            <person name="Wilson R.K."/>
        </authorList>
    </citation>
    <scope>NUCLEOTIDE SEQUENCE [LARGE SCALE GENOMIC DNA]</scope>
    <source>
        <strain evidence="2">PB2801</strain>
    </source>
</reference>
<dbReference type="InParanoid" id="G0NZC6"/>
<sequence length="69" mass="8110">MNKYMKKNPSAVIHRLLYENEFVKEAIEETAYKRFRESLVKAAPGTINTYAIQMFFDFFEQGGFGEKHV</sequence>
<evidence type="ECO:0000313" key="2">
    <source>
        <dbReference type="Proteomes" id="UP000008068"/>
    </source>
</evidence>
<dbReference type="EMBL" id="GL379989">
    <property type="protein sequence ID" value="EGT41179.1"/>
    <property type="molecule type" value="Genomic_DNA"/>
</dbReference>
<protein>
    <submittedName>
        <fullName evidence="1">Uncharacterized protein</fullName>
    </submittedName>
</protein>
<dbReference type="AlphaFoldDB" id="G0NZC6"/>
<gene>
    <name evidence="1" type="ORF">CAEBREN_03058</name>
</gene>
<name>G0NZC6_CAEBE</name>
<dbReference type="HOGENOM" id="CLU_2778113_0_0_1"/>
<proteinExistence type="predicted"/>
<organism evidence="2">
    <name type="scientific">Caenorhabditis brenneri</name>
    <name type="common">Nematode worm</name>
    <dbReference type="NCBI Taxonomy" id="135651"/>
    <lineage>
        <taxon>Eukaryota</taxon>
        <taxon>Metazoa</taxon>
        <taxon>Ecdysozoa</taxon>
        <taxon>Nematoda</taxon>
        <taxon>Chromadorea</taxon>
        <taxon>Rhabditida</taxon>
        <taxon>Rhabditina</taxon>
        <taxon>Rhabditomorpha</taxon>
        <taxon>Rhabditoidea</taxon>
        <taxon>Rhabditidae</taxon>
        <taxon>Peloderinae</taxon>
        <taxon>Caenorhabditis</taxon>
    </lineage>
</organism>
<keyword evidence="2" id="KW-1185">Reference proteome</keyword>
<dbReference type="Proteomes" id="UP000008068">
    <property type="component" value="Unassembled WGS sequence"/>
</dbReference>
<evidence type="ECO:0000313" key="1">
    <source>
        <dbReference type="EMBL" id="EGT41179.1"/>
    </source>
</evidence>
<accession>G0NZC6</accession>